<dbReference type="PANTHER" id="PTHR48073:SF2">
    <property type="entry name" value="O-SUCCINYLBENZOATE SYNTHASE"/>
    <property type="match status" value="1"/>
</dbReference>
<reference evidence="5" key="1">
    <citation type="submission" date="2015-12" db="EMBL/GenBank/DDBJ databases">
        <title>Update maize B73 reference genome by single molecule sequencing technologies.</title>
        <authorList>
            <consortium name="Maize Genome Sequencing Project"/>
            <person name="Ware D."/>
        </authorList>
    </citation>
    <scope>NUCLEOTIDE SEQUENCE [LARGE SCALE GENOMIC DNA]</scope>
    <source>
        <strain evidence="5">cv. B73</strain>
    </source>
</reference>
<dbReference type="GO" id="GO:0046872">
    <property type="term" value="F:metal ion binding"/>
    <property type="evidence" value="ECO:0007669"/>
    <property type="project" value="UniProtKB-KW"/>
</dbReference>
<dbReference type="Proteomes" id="UP000007305">
    <property type="component" value="Chromosome 7"/>
</dbReference>
<evidence type="ECO:0000256" key="1">
    <source>
        <dbReference type="ARBA" id="ARBA00022723"/>
    </source>
</evidence>
<feature type="region of interest" description="Disordered" evidence="2">
    <location>
        <begin position="79"/>
        <end position="145"/>
    </location>
</feature>
<reference evidence="4" key="2">
    <citation type="submission" date="2019-07" db="EMBL/GenBank/DDBJ databases">
        <authorList>
            <person name="Seetharam A."/>
            <person name="Woodhouse M."/>
            <person name="Cannon E."/>
        </authorList>
    </citation>
    <scope>NUCLEOTIDE SEQUENCE [LARGE SCALE GENOMIC DNA]</scope>
    <source>
        <strain evidence="4">cv. B73</strain>
    </source>
</reference>
<evidence type="ECO:0000256" key="3">
    <source>
        <dbReference type="SAM" id="SignalP"/>
    </source>
</evidence>
<feature type="compositionally biased region" description="Low complexity" evidence="2">
    <location>
        <begin position="111"/>
        <end position="121"/>
    </location>
</feature>
<keyword evidence="3" id="KW-0732">Signal</keyword>
<evidence type="ECO:0000256" key="2">
    <source>
        <dbReference type="SAM" id="MobiDB-lite"/>
    </source>
</evidence>
<dbReference type="InParanoid" id="A0A804QB24"/>
<name>A0A804QB24_MAIZE</name>
<feature type="compositionally biased region" description="Pro residues" evidence="2">
    <location>
        <begin position="122"/>
        <end position="131"/>
    </location>
</feature>
<reference evidence="4" key="3">
    <citation type="submission" date="2021-05" db="UniProtKB">
        <authorList>
            <consortium name="EnsemblPlants"/>
        </authorList>
    </citation>
    <scope>IDENTIFICATION</scope>
    <source>
        <strain evidence="4">cv. B73</strain>
    </source>
</reference>
<feature type="signal peptide" evidence="3">
    <location>
        <begin position="1"/>
        <end position="18"/>
    </location>
</feature>
<dbReference type="PANTHER" id="PTHR48073">
    <property type="entry name" value="O-SUCCINYLBENZOATE SYNTHASE-RELATED"/>
    <property type="match status" value="1"/>
</dbReference>
<feature type="compositionally biased region" description="Pro residues" evidence="2">
    <location>
        <begin position="93"/>
        <end position="110"/>
    </location>
</feature>
<feature type="chain" id="PRO_5032493566" evidence="3">
    <location>
        <begin position="19"/>
        <end position="241"/>
    </location>
</feature>
<sequence>MIMFQICCWFINLYYLLGLEGGSLPPLRSVIRQSQPPVLLFYDLSRPILRHHSLVFYRRFPANPTARLPVSAPPHTQWAPWTLRSPRRLSGSPPEPAPARARAPPPPLPRGRPASSSRPAANSPPPPPPASGPSRRPCPHPPRGLVRLRRAQGDLLRGRGGGSACPLRVSLAAPFTIASSCLTALSNVVVRVELRRVAVDWVEAPVLPSVTAEDQPAALGVAGRACAALAATLAAPLGALL</sequence>
<keyword evidence="5" id="KW-1185">Reference proteome</keyword>
<keyword evidence="1" id="KW-0479">Metal-binding</keyword>
<evidence type="ECO:0000313" key="4">
    <source>
        <dbReference type="EnsemblPlants" id="Zm00001eb312660_P001"/>
    </source>
</evidence>
<accession>A0A804QB24</accession>
<protein>
    <submittedName>
        <fullName evidence="4">Uncharacterized protein</fullName>
    </submittedName>
</protein>
<dbReference type="Gramene" id="Zm00001eb312660_T001">
    <property type="protein sequence ID" value="Zm00001eb312660_P001"/>
    <property type="gene ID" value="Zm00001eb312660"/>
</dbReference>
<dbReference type="InterPro" id="IPR029017">
    <property type="entry name" value="Enolase-like_N"/>
</dbReference>
<dbReference type="Gene3D" id="3.30.390.10">
    <property type="entry name" value="Enolase-like, N-terminal domain"/>
    <property type="match status" value="1"/>
</dbReference>
<dbReference type="AlphaFoldDB" id="A0A804QB24"/>
<organism evidence="4 5">
    <name type="scientific">Zea mays</name>
    <name type="common">Maize</name>
    <dbReference type="NCBI Taxonomy" id="4577"/>
    <lineage>
        <taxon>Eukaryota</taxon>
        <taxon>Viridiplantae</taxon>
        <taxon>Streptophyta</taxon>
        <taxon>Embryophyta</taxon>
        <taxon>Tracheophyta</taxon>
        <taxon>Spermatophyta</taxon>
        <taxon>Magnoliopsida</taxon>
        <taxon>Liliopsida</taxon>
        <taxon>Poales</taxon>
        <taxon>Poaceae</taxon>
        <taxon>PACMAD clade</taxon>
        <taxon>Panicoideae</taxon>
        <taxon>Andropogonodae</taxon>
        <taxon>Andropogoneae</taxon>
        <taxon>Tripsacinae</taxon>
        <taxon>Zea</taxon>
    </lineage>
</organism>
<proteinExistence type="predicted"/>
<dbReference type="EnsemblPlants" id="Zm00001eb312660_T001">
    <property type="protein sequence ID" value="Zm00001eb312660_P001"/>
    <property type="gene ID" value="Zm00001eb312660"/>
</dbReference>
<evidence type="ECO:0000313" key="5">
    <source>
        <dbReference type="Proteomes" id="UP000007305"/>
    </source>
</evidence>